<reference evidence="9 10" key="1">
    <citation type="submission" date="2020-05" db="EMBL/GenBank/DDBJ databases">
        <title>Sulfurimonas marisnigri, sp. nov., and Sulfurimonas baltica, sp. nov., manganese oxide reducing chemolithoautotrophs of the class Epsilonproteobacteria isolated from the pelagic redoxclines of the Black and Baltic Seas and emended description of the genus Sulfurimonas.</title>
        <authorList>
            <person name="Henkel J.V."/>
            <person name="Laudan C."/>
            <person name="Werner J."/>
            <person name="Neu T."/>
            <person name="Plewe S."/>
            <person name="Sproer C."/>
            <person name="Bunk B."/>
            <person name="Schulz-Vogt H.N."/>
        </authorList>
    </citation>
    <scope>NUCLEOTIDE SEQUENCE [LARGE SCALE GENOMIC DNA]</scope>
    <source>
        <strain evidence="9 10">GD2</strain>
    </source>
</reference>
<dbReference type="Gene3D" id="3.30.1300.10">
    <property type="entry name" value="Pantoate-beta-alanine ligase, C-terminal domain"/>
    <property type="match status" value="1"/>
</dbReference>
<comment type="similarity">
    <text evidence="2 8">Belongs to the pantothenate synthetase family.</text>
</comment>
<dbReference type="Proteomes" id="UP000593994">
    <property type="component" value="Chromosome"/>
</dbReference>
<feature type="binding site" evidence="8">
    <location>
        <begin position="35"/>
        <end position="42"/>
    </location>
    <ligand>
        <name>ATP</name>
        <dbReference type="ChEBI" id="CHEBI:30616"/>
    </ligand>
</feature>
<dbReference type="Pfam" id="PF02569">
    <property type="entry name" value="Pantoate_ligase"/>
    <property type="match status" value="1"/>
</dbReference>
<evidence type="ECO:0000256" key="7">
    <source>
        <dbReference type="ARBA" id="ARBA00048258"/>
    </source>
</evidence>
<evidence type="ECO:0000256" key="8">
    <source>
        <dbReference type="HAMAP-Rule" id="MF_00158"/>
    </source>
</evidence>
<feature type="binding site" evidence="8">
    <location>
        <position position="66"/>
    </location>
    <ligand>
        <name>beta-alanine</name>
        <dbReference type="ChEBI" id="CHEBI:57966"/>
    </ligand>
</feature>
<feature type="active site" description="Proton donor" evidence="8">
    <location>
        <position position="42"/>
    </location>
</feature>
<dbReference type="NCBIfam" id="TIGR00125">
    <property type="entry name" value="cyt_tran_rel"/>
    <property type="match status" value="1"/>
</dbReference>
<dbReference type="EMBL" id="CP054492">
    <property type="protein sequence ID" value="QOY51675.1"/>
    <property type="molecule type" value="Genomic_DNA"/>
</dbReference>
<evidence type="ECO:0000313" key="9">
    <source>
        <dbReference type="EMBL" id="QOY51675.1"/>
    </source>
</evidence>
<dbReference type="NCBIfam" id="TIGR00018">
    <property type="entry name" value="panC"/>
    <property type="match status" value="1"/>
</dbReference>
<keyword evidence="4 8" id="KW-0566">Pantothenate biosynthesis</keyword>
<feature type="binding site" evidence="8">
    <location>
        <position position="158"/>
    </location>
    <ligand>
        <name>(R)-pantoate</name>
        <dbReference type="ChEBI" id="CHEBI:15980"/>
    </ligand>
</feature>
<feature type="binding site" evidence="8">
    <location>
        <begin position="152"/>
        <end position="155"/>
    </location>
    <ligand>
        <name>ATP</name>
        <dbReference type="ChEBI" id="CHEBI:30616"/>
    </ligand>
</feature>
<evidence type="ECO:0000256" key="3">
    <source>
        <dbReference type="ARBA" id="ARBA00022598"/>
    </source>
</evidence>
<evidence type="ECO:0000256" key="2">
    <source>
        <dbReference type="ARBA" id="ARBA00009256"/>
    </source>
</evidence>
<dbReference type="GO" id="GO:0015940">
    <property type="term" value="P:pantothenate biosynthetic process"/>
    <property type="evidence" value="ECO:0007669"/>
    <property type="project" value="UniProtKB-UniRule"/>
</dbReference>
<protein>
    <recommendedName>
        <fullName evidence="8">Pantothenate synthetase</fullName>
        <shortName evidence="8">PS</shortName>
        <ecNumber evidence="8">6.3.2.1</ecNumber>
    </recommendedName>
    <alternativeName>
        <fullName evidence="8">Pantoate--beta-alanine ligase</fullName>
    </alternativeName>
    <alternativeName>
        <fullName evidence="8">Pantoate-activating enzyme</fullName>
    </alternativeName>
</protein>
<sequence>MKIISCPLELKEYLKGENNSTSFQGNRTIGFVPTMGALHQGHISLIKKAKEQNELVVVSIFLNPTQFLKGEDLDKYPKRDEADKQICKLSGVDILFFPHVADMYTNDEVTLCAPKVRGYVLEGNSRPSHFNGVLTVVMKLLNIVTPTRAYFGKKDAQQLNLISLMVKQLFMSTQIIPVDTVRESDGLALSSRNAYLSPNDREEALKISSSLRQASAMVVKNILDSKEIIKEMRNTLGDLEVFYVEVLNRDFEQLSHVEIGNTIILVEVRVGTTRLLDNIWL</sequence>
<feature type="binding site" evidence="8">
    <location>
        <position position="66"/>
    </location>
    <ligand>
        <name>(R)-pantoate</name>
        <dbReference type="ChEBI" id="CHEBI:15980"/>
    </ligand>
</feature>
<evidence type="ECO:0000256" key="5">
    <source>
        <dbReference type="ARBA" id="ARBA00022741"/>
    </source>
</evidence>
<comment type="subunit">
    <text evidence="8">Homodimer.</text>
</comment>
<dbReference type="EC" id="6.3.2.1" evidence="8"/>
<dbReference type="PANTHER" id="PTHR21299:SF1">
    <property type="entry name" value="PANTOATE--BETA-ALANINE LIGASE"/>
    <property type="match status" value="1"/>
</dbReference>
<dbReference type="InterPro" id="IPR042176">
    <property type="entry name" value="Pantoate_ligase_C"/>
</dbReference>
<keyword evidence="6 8" id="KW-0067">ATP-binding</keyword>
<evidence type="ECO:0000256" key="1">
    <source>
        <dbReference type="ARBA" id="ARBA00004990"/>
    </source>
</evidence>
<comment type="miscellaneous">
    <text evidence="8">The reaction proceeds by a bi uni uni bi ping pong mechanism.</text>
</comment>
<dbReference type="PANTHER" id="PTHR21299">
    <property type="entry name" value="CYTIDYLATE KINASE/PANTOATE-BETA-ALANINE LIGASE"/>
    <property type="match status" value="1"/>
</dbReference>
<dbReference type="UniPathway" id="UPA00028">
    <property type="reaction ID" value="UER00005"/>
</dbReference>
<dbReference type="KEGG" id="sbal:HUE88_11275"/>
<dbReference type="Gene3D" id="3.40.50.620">
    <property type="entry name" value="HUPs"/>
    <property type="match status" value="1"/>
</dbReference>
<evidence type="ECO:0000313" key="10">
    <source>
        <dbReference type="Proteomes" id="UP000593994"/>
    </source>
</evidence>
<organism evidence="9 10">
    <name type="scientific">Candidatus Sulfurimonas baltica</name>
    <dbReference type="NCBI Taxonomy" id="2740404"/>
    <lineage>
        <taxon>Bacteria</taxon>
        <taxon>Pseudomonadati</taxon>
        <taxon>Campylobacterota</taxon>
        <taxon>Epsilonproteobacteria</taxon>
        <taxon>Campylobacterales</taxon>
        <taxon>Sulfurimonadaceae</taxon>
        <taxon>Sulfurimonas</taxon>
    </lineage>
</organism>
<keyword evidence="5 8" id="KW-0547">Nucleotide-binding</keyword>
<comment type="subcellular location">
    <subcellularLocation>
        <location evidence="8">Cytoplasm</location>
    </subcellularLocation>
</comment>
<comment type="function">
    <text evidence="8">Catalyzes the condensation of pantoate with beta-alanine in an ATP-dependent reaction via a pantoyl-adenylate intermediate.</text>
</comment>
<dbReference type="InterPro" id="IPR003721">
    <property type="entry name" value="Pantoate_ligase"/>
</dbReference>
<proteinExistence type="inferred from homology"/>
<gene>
    <name evidence="8" type="primary">panC</name>
    <name evidence="9" type="ORF">HUE88_11275</name>
</gene>
<feature type="binding site" evidence="8">
    <location>
        <position position="181"/>
    </location>
    <ligand>
        <name>ATP</name>
        <dbReference type="ChEBI" id="CHEBI:30616"/>
    </ligand>
</feature>
<name>A0A7S7RMR6_9BACT</name>
<accession>A0A7S7RMR6</accession>
<dbReference type="GO" id="GO:0005524">
    <property type="term" value="F:ATP binding"/>
    <property type="evidence" value="ECO:0007669"/>
    <property type="project" value="UniProtKB-KW"/>
</dbReference>
<comment type="pathway">
    <text evidence="1 8">Cofactor biosynthesis; (R)-pantothenate biosynthesis; (R)-pantothenate from (R)-pantoate and beta-alanine: step 1/1.</text>
</comment>
<dbReference type="SUPFAM" id="SSF52374">
    <property type="entry name" value="Nucleotidylyl transferase"/>
    <property type="match status" value="1"/>
</dbReference>
<dbReference type="RefSeq" id="WP_194369090.1">
    <property type="nucleotide sequence ID" value="NZ_CP054492.1"/>
</dbReference>
<keyword evidence="8" id="KW-0963">Cytoplasm</keyword>
<dbReference type="HAMAP" id="MF_00158">
    <property type="entry name" value="PanC"/>
    <property type="match status" value="1"/>
</dbReference>
<dbReference type="GO" id="GO:0005829">
    <property type="term" value="C:cytosol"/>
    <property type="evidence" value="ECO:0007669"/>
    <property type="project" value="TreeGrafter"/>
</dbReference>
<feature type="binding site" evidence="8">
    <location>
        <begin position="189"/>
        <end position="192"/>
    </location>
    <ligand>
        <name>ATP</name>
        <dbReference type="ChEBI" id="CHEBI:30616"/>
    </ligand>
</feature>
<dbReference type="GO" id="GO:0004592">
    <property type="term" value="F:pantoate-beta-alanine ligase activity"/>
    <property type="evidence" value="ECO:0007669"/>
    <property type="project" value="UniProtKB-UniRule"/>
</dbReference>
<dbReference type="CDD" id="cd00560">
    <property type="entry name" value="PanC"/>
    <property type="match status" value="1"/>
</dbReference>
<evidence type="ECO:0000256" key="4">
    <source>
        <dbReference type="ARBA" id="ARBA00022655"/>
    </source>
</evidence>
<keyword evidence="3 8" id="KW-0436">Ligase</keyword>
<evidence type="ECO:0000256" key="6">
    <source>
        <dbReference type="ARBA" id="ARBA00022840"/>
    </source>
</evidence>
<dbReference type="InterPro" id="IPR014729">
    <property type="entry name" value="Rossmann-like_a/b/a_fold"/>
</dbReference>
<dbReference type="AlphaFoldDB" id="A0A7S7RMR6"/>
<comment type="catalytic activity">
    <reaction evidence="7 8">
        <text>(R)-pantoate + beta-alanine + ATP = (R)-pantothenate + AMP + diphosphate + H(+)</text>
        <dbReference type="Rhea" id="RHEA:10912"/>
        <dbReference type="ChEBI" id="CHEBI:15378"/>
        <dbReference type="ChEBI" id="CHEBI:15980"/>
        <dbReference type="ChEBI" id="CHEBI:29032"/>
        <dbReference type="ChEBI" id="CHEBI:30616"/>
        <dbReference type="ChEBI" id="CHEBI:33019"/>
        <dbReference type="ChEBI" id="CHEBI:57966"/>
        <dbReference type="ChEBI" id="CHEBI:456215"/>
        <dbReference type="EC" id="6.3.2.1"/>
    </reaction>
</comment>
<dbReference type="InterPro" id="IPR004821">
    <property type="entry name" value="Cyt_trans-like"/>
</dbReference>
<keyword evidence="10" id="KW-1185">Reference proteome</keyword>